<protein>
    <submittedName>
        <fullName evidence="2 4">Uncharacterized protein</fullName>
    </submittedName>
</protein>
<dbReference type="AlphaFoldDB" id="A0A6A6Z6R3"/>
<reference evidence="4" key="3">
    <citation type="submission" date="2025-04" db="UniProtKB">
        <authorList>
            <consortium name="RefSeq"/>
        </authorList>
    </citation>
    <scope>IDENTIFICATION</scope>
    <source>
        <strain evidence="4">CBS 304.34</strain>
    </source>
</reference>
<dbReference type="Proteomes" id="UP000504636">
    <property type="component" value="Unplaced"/>
</dbReference>
<evidence type="ECO:0000256" key="1">
    <source>
        <dbReference type="SAM" id="MobiDB-lite"/>
    </source>
</evidence>
<evidence type="ECO:0000313" key="3">
    <source>
        <dbReference type="Proteomes" id="UP000504636"/>
    </source>
</evidence>
<organism evidence="2">
    <name type="scientific">Mytilinidion resinicola</name>
    <dbReference type="NCBI Taxonomy" id="574789"/>
    <lineage>
        <taxon>Eukaryota</taxon>
        <taxon>Fungi</taxon>
        <taxon>Dikarya</taxon>
        <taxon>Ascomycota</taxon>
        <taxon>Pezizomycotina</taxon>
        <taxon>Dothideomycetes</taxon>
        <taxon>Pleosporomycetidae</taxon>
        <taxon>Mytilinidiales</taxon>
        <taxon>Mytilinidiaceae</taxon>
        <taxon>Mytilinidion</taxon>
    </lineage>
</organism>
<name>A0A6A6Z6R3_9PEZI</name>
<dbReference type="GeneID" id="54459683"/>
<feature type="region of interest" description="Disordered" evidence="1">
    <location>
        <begin position="1"/>
        <end position="25"/>
    </location>
</feature>
<dbReference type="EMBL" id="MU003693">
    <property type="protein sequence ID" value="KAF2815957.1"/>
    <property type="molecule type" value="Genomic_DNA"/>
</dbReference>
<dbReference type="RefSeq" id="XP_033582921.1">
    <property type="nucleotide sequence ID" value="XM_033718790.1"/>
</dbReference>
<evidence type="ECO:0000313" key="2">
    <source>
        <dbReference type="EMBL" id="KAF2815957.1"/>
    </source>
</evidence>
<sequence length="64" mass="6826">MYAKPLGVSELYKPPPPPTSRFHQSSFSFDNMDLGKTGLSLDGASSKDVPSCAVTKVTADFCLS</sequence>
<reference evidence="4" key="2">
    <citation type="submission" date="2020-04" db="EMBL/GenBank/DDBJ databases">
        <authorList>
            <consortium name="NCBI Genome Project"/>
        </authorList>
    </citation>
    <scope>NUCLEOTIDE SEQUENCE</scope>
    <source>
        <strain evidence="4">CBS 304.34</strain>
    </source>
</reference>
<reference evidence="2 4" key="1">
    <citation type="journal article" date="2020" name="Stud. Mycol.">
        <title>101 Dothideomycetes genomes: a test case for predicting lifestyles and emergence of pathogens.</title>
        <authorList>
            <person name="Haridas S."/>
            <person name="Albert R."/>
            <person name="Binder M."/>
            <person name="Bloem J."/>
            <person name="Labutti K."/>
            <person name="Salamov A."/>
            <person name="Andreopoulos B."/>
            <person name="Baker S."/>
            <person name="Barry K."/>
            <person name="Bills G."/>
            <person name="Bluhm B."/>
            <person name="Cannon C."/>
            <person name="Castanera R."/>
            <person name="Culley D."/>
            <person name="Daum C."/>
            <person name="Ezra D."/>
            <person name="Gonzalez J."/>
            <person name="Henrissat B."/>
            <person name="Kuo A."/>
            <person name="Liang C."/>
            <person name="Lipzen A."/>
            <person name="Lutzoni F."/>
            <person name="Magnuson J."/>
            <person name="Mondo S."/>
            <person name="Nolan M."/>
            <person name="Ohm R."/>
            <person name="Pangilinan J."/>
            <person name="Park H.-J."/>
            <person name="Ramirez L."/>
            <person name="Alfaro M."/>
            <person name="Sun H."/>
            <person name="Tritt A."/>
            <person name="Yoshinaga Y."/>
            <person name="Zwiers L.-H."/>
            <person name="Turgeon B."/>
            <person name="Goodwin S."/>
            <person name="Spatafora J."/>
            <person name="Crous P."/>
            <person name="Grigoriev I."/>
        </authorList>
    </citation>
    <scope>NUCLEOTIDE SEQUENCE</scope>
    <source>
        <strain evidence="2 4">CBS 304.34</strain>
    </source>
</reference>
<keyword evidence="3" id="KW-1185">Reference proteome</keyword>
<proteinExistence type="predicted"/>
<accession>A0A6A6Z6R3</accession>
<gene>
    <name evidence="2 4" type="ORF">BDZ99DRAFT_457890</name>
</gene>
<evidence type="ECO:0000313" key="4">
    <source>
        <dbReference type="RefSeq" id="XP_033582921.1"/>
    </source>
</evidence>